<dbReference type="Proteomes" id="UP001174932">
    <property type="component" value="Unassembled WGS sequence"/>
</dbReference>
<dbReference type="SUPFAM" id="SSF54373">
    <property type="entry name" value="FAD-linked reductases, C-terminal domain"/>
    <property type="match status" value="1"/>
</dbReference>
<dbReference type="Gene3D" id="3.30.9.10">
    <property type="entry name" value="D-Amino Acid Oxidase, subunit A, domain 2"/>
    <property type="match status" value="1"/>
</dbReference>
<evidence type="ECO:0000256" key="4">
    <source>
        <dbReference type="ARBA" id="ARBA00023002"/>
    </source>
</evidence>
<comment type="caution">
    <text evidence="6">The sequence shown here is derived from an EMBL/GenBank/DDBJ whole genome shotgun (WGS) entry which is preliminary data.</text>
</comment>
<proteinExistence type="predicted"/>
<evidence type="ECO:0000313" key="6">
    <source>
        <dbReference type="EMBL" id="MDO6963525.1"/>
    </source>
</evidence>
<comment type="cofactor">
    <cofactor evidence="1">
        <name>FAD</name>
        <dbReference type="ChEBI" id="CHEBI:57692"/>
    </cofactor>
</comment>
<sequence>MQQTFAIVGRGMMGAAAARHLAESGASVVLIGPDEPVERQHHQGVFASHYDEGRITRTIDPDETWARLANRSIARYRDIEARSGISFFGEKGALISGLTTGRSQQYVANIRDAARRLNAVTSDLDDRGLADIFPYFRFPEGSDAVFEPQSAGYISPRRLVAAQSILAEKAGARIVSDYAVGLKARPSGVTVETSAGELIEVDRVLLAAGGFTNRPGLLPEPLDLKVYGRTVVFFEVDEAEADRLSAMPSLIYEPEDIMAGIYMLPPIRYPDGRIYLKIGGDPTDIPLETDKDRRDWFRTDGDPAARDHLIANMGDLVPGLAVRSISSTSCVTSYTPTGYPAIGWTSEARIGVLTGGCGAAAKSSDEIGRLGAELLLHGRIVDEAYQADFAPRFV</sequence>
<feature type="domain" description="FAD dependent oxidoreductase" evidence="5">
    <location>
        <begin position="6"/>
        <end position="374"/>
    </location>
</feature>
<dbReference type="SUPFAM" id="SSF51905">
    <property type="entry name" value="FAD/NAD(P)-binding domain"/>
    <property type="match status" value="1"/>
</dbReference>
<dbReference type="GO" id="GO:0016491">
    <property type="term" value="F:oxidoreductase activity"/>
    <property type="evidence" value="ECO:0007669"/>
    <property type="project" value="UniProtKB-KW"/>
</dbReference>
<dbReference type="InterPro" id="IPR045170">
    <property type="entry name" value="MTOX"/>
</dbReference>
<evidence type="ECO:0000313" key="7">
    <source>
        <dbReference type="Proteomes" id="UP001174932"/>
    </source>
</evidence>
<reference evidence="6" key="1">
    <citation type="journal article" date="2015" name="Int. J. Syst. Evol. Microbiol.">
        <title>Rhizobium alvei sp. nov., isolated from a freshwater river.</title>
        <authorList>
            <person name="Sheu S.Y."/>
            <person name="Huang H.W."/>
            <person name="Young C.C."/>
            <person name="Chen W.M."/>
        </authorList>
    </citation>
    <scope>NUCLEOTIDE SEQUENCE</scope>
    <source>
        <strain evidence="6">TNR-22</strain>
    </source>
</reference>
<dbReference type="RefSeq" id="WP_304375430.1">
    <property type="nucleotide sequence ID" value="NZ_JAUOZU010000005.1"/>
</dbReference>
<dbReference type="PANTHER" id="PTHR10961:SF10">
    <property type="entry name" value="FAD DEPENDENT OXIDOREDUCTASE DOMAIN-CONTAINING PROTEIN"/>
    <property type="match status" value="1"/>
</dbReference>
<evidence type="ECO:0000256" key="2">
    <source>
        <dbReference type="ARBA" id="ARBA00022630"/>
    </source>
</evidence>
<accession>A0ABT8YIK4</accession>
<keyword evidence="4 6" id="KW-0560">Oxidoreductase</keyword>
<name>A0ABT8YIK4_9HYPH</name>
<gene>
    <name evidence="6" type="ORF">Q4481_06130</name>
</gene>
<protein>
    <submittedName>
        <fullName evidence="6">FAD-dependent oxidoreductase</fullName>
        <ecNumber evidence="6">1.-.-.-</ecNumber>
    </submittedName>
</protein>
<organism evidence="6 7">
    <name type="scientific">Rhizobium alvei</name>
    <dbReference type="NCBI Taxonomy" id="1132659"/>
    <lineage>
        <taxon>Bacteria</taxon>
        <taxon>Pseudomonadati</taxon>
        <taxon>Pseudomonadota</taxon>
        <taxon>Alphaproteobacteria</taxon>
        <taxon>Hyphomicrobiales</taxon>
        <taxon>Rhizobiaceae</taxon>
        <taxon>Rhizobium/Agrobacterium group</taxon>
        <taxon>Rhizobium</taxon>
    </lineage>
</organism>
<evidence type="ECO:0000256" key="3">
    <source>
        <dbReference type="ARBA" id="ARBA00022827"/>
    </source>
</evidence>
<dbReference type="InterPro" id="IPR006076">
    <property type="entry name" value="FAD-dep_OxRdtase"/>
</dbReference>
<dbReference type="InterPro" id="IPR036188">
    <property type="entry name" value="FAD/NAD-bd_sf"/>
</dbReference>
<dbReference type="EMBL" id="JAUOZU010000005">
    <property type="protein sequence ID" value="MDO6963525.1"/>
    <property type="molecule type" value="Genomic_DNA"/>
</dbReference>
<keyword evidence="7" id="KW-1185">Reference proteome</keyword>
<dbReference type="PANTHER" id="PTHR10961">
    <property type="entry name" value="PEROXISOMAL SARCOSINE OXIDASE"/>
    <property type="match status" value="1"/>
</dbReference>
<evidence type="ECO:0000259" key="5">
    <source>
        <dbReference type="Pfam" id="PF01266"/>
    </source>
</evidence>
<evidence type="ECO:0000256" key="1">
    <source>
        <dbReference type="ARBA" id="ARBA00001974"/>
    </source>
</evidence>
<keyword evidence="2" id="KW-0285">Flavoprotein</keyword>
<dbReference type="EC" id="1.-.-.-" evidence="6"/>
<dbReference type="Gene3D" id="3.50.50.60">
    <property type="entry name" value="FAD/NAD(P)-binding domain"/>
    <property type="match status" value="1"/>
</dbReference>
<keyword evidence="3" id="KW-0274">FAD</keyword>
<dbReference type="Pfam" id="PF01266">
    <property type="entry name" value="DAO"/>
    <property type="match status" value="1"/>
</dbReference>
<reference evidence="6" key="2">
    <citation type="submission" date="2023-07" db="EMBL/GenBank/DDBJ databases">
        <authorList>
            <person name="Shen H."/>
        </authorList>
    </citation>
    <scope>NUCLEOTIDE SEQUENCE</scope>
    <source>
        <strain evidence="6">TNR-22</strain>
    </source>
</reference>